<dbReference type="InterPro" id="IPR013785">
    <property type="entry name" value="Aldolase_TIM"/>
</dbReference>
<dbReference type="Gene3D" id="3.20.20.70">
    <property type="entry name" value="Aldolase class I"/>
    <property type="match status" value="1"/>
</dbReference>
<keyword evidence="2" id="KW-0413">Isomerase</keyword>
<dbReference type="GO" id="GO:0046872">
    <property type="term" value="F:metal ion binding"/>
    <property type="evidence" value="ECO:0007669"/>
    <property type="project" value="UniProtKB-KW"/>
</dbReference>
<evidence type="ECO:0000313" key="4">
    <source>
        <dbReference type="Proteomes" id="UP000178413"/>
    </source>
</evidence>
<proteinExistence type="predicted"/>
<dbReference type="InterPro" id="IPR000056">
    <property type="entry name" value="Ribul_P_3_epim-like"/>
</dbReference>
<evidence type="ECO:0000256" key="2">
    <source>
        <dbReference type="ARBA" id="ARBA00023235"/>
    </source>
</evidence>
<dbReference type="InterPro" id="IPR011060">
    <property type="entry name" value="RibuloseP-bd_barrel"/>
</dbReference>
<protein>
    <recommendedName>
        <fullName evidence="5">Ribulose-phosphate 3-epimerase</fullName>
    </recommendedName>
</protein>
<reference evidence="3 4" key="1">
    <citation type="journal article" date="2016" name="Nat. Commun.">
        <title>Thousands of microbial genomes shed light on interconnected biogeochemical processes in an aquifer system.</title>
        <authorList>
            <person name="Anantharaman K."/>
            <person name="Brown C.T."/>
            <person name="Hug L.A."/>
            <person name="Sharon I."/>
            <person name="Castelle C.J."/>
            <person name="Probst A.J."/>
            <person name="Thomas B.C."/>
            <person name="Singh A."/>
            <person name="Wilkins M.J."/>
            <person name="Karaoz U."/>
            <person name="Brodie E.L."/>
            <person name="Williams K.H."/>
            <person name="Hubbard S.S."/>
            <person name="Banfield J.F."/>
        </authorList>
    </citation>
    <scope>NUCLEOTIDE SEQUENCE [LARGE SCALE GENOMIC DNA]</scope>
</reference>
<evidence type="ECO:0000256" key="1">
    <source>
        <dbReference type="ARBA" id="ARBA00022723"/>
    </source>
</evidence>
<evidence type="ECO:0000313" key="3">
    <source>
        <dbReference type="EMBL" id="OHA24026.1"/>
    </source>
</evidence>
<dbReference type="GO" id="GO:0016857">
    <property type="term" value="F:racemase and epimerase activity, acting on carbohydrates and derivatives"/>
    <property type="evidence" value="ECO:0007669"/>
    <property type="project" value="InterPro"/>
</dbReference>
<keyword evidence="1" id="KW-0479">Metal-binding</keyword>
<dbReference type="EMBL" id="MHRM01000013">
    <property type="protein sequence ID" value="OHA24026.1"/>
    <property type="molecule type" value="Genomic_DNA"/>
</dbReference>
<dbReference type="AlphaFoldDB" id="A0A1G2MJI8"/>
<sequence>MKILLTFADIKLIRFKFTPAEATISFIDRTPDETKIMSKKIEIIPAILPKDFAELEEKTGLLDGLVKTVQIDVCDGSFTPKASWPYRKNDDYFEKITSEEQGMPCWETLNYEFDLMVNNPEKVVEQWLIAGATRIAIHAEAKGDITKTITSLVGCVEIGLALNVDTPLGTIVGFKDNIQFLQCMGIEDIGFQGQKFDTRVINRIKRLREMFSDLIISVDGGVSFENAQELISAGADRLVIGSAIWNSDNIVEMIRKFQRLVRVA</sequence>
<evidence type="ECO:0008006" key="5">
    <source>
        <dbReference type="Google" id="ProtNLM"/>
    </source>
</evidence>
<dbReference type="SUPFAM" id="SSF51366">
    <property type="entry name" value="Ribulose-phoshate binding barrel"/>
    <property type="match status" value="1"/>
</dbReference>
<dbReference type="STRING" id="1802308.A3D50_01540"/>
<organism evidence="3 4">
    <name type="scientific">Candidatus Taylorbacteria bacterium RIFCSPHIGHO2_02_FULL_44_12</name>
    <dbReference type="NCBI Taxonomy" id="1802308"/>
    <lineage>
        <taxon>Bacteria</taxon>
        <taxon>Candidatus Tayloriibacteriota</taxon>
    </lineage>
</organism>
<accession>A0A1G2MJI8</accession>
<dbReference type="Proteomes" id="UP000178413">
    <property type="component" value="Unassembled WGS sequence"/>
</dbReference>
<comment type="caution">
    <text evidence="3">The sequence shown here is derived from an EMBL/GenBank/DDBJ whole genome shotgun (WGS) entry which is preliminary data.</text>
</comment>
<dbReference type="GO" id="GO:0005975">
    <property type="term" value="P:carbohydrate metabolic process"/>
    <property type="evidence" value="ECO:0007669"/>
    <property type="project" value="InterPro"/>
</dbReference>
<dbReference type="Pfam" id="PF00834">
    <property type="entry name" value="Ribul_P_3_epim"/>
    <property type="match status" value="1"/>
</dbReference>
<gene>
    <name evidence="3" type="ORF">A3D50_01540</name>
</gene>
<dbReference type="PANTHER" id="PTHR11749">
    <property type="entry name" value="RIBULOSE-5-PHOSPHATE-3-EPIMERASE"/>
    <property type="match status" value="1"/>
</dbReference>
<name>A0A1G2MJI8_9BACT</name>